<keyword evidence="3" id="KW-1185">Reference proteome</keyword>
<feature type="compositionally biased region" description="Low complexity" evidence="1">
    <location>
        <begin position="1565"/>
        <end position="1574"/>
    </location>
</feature>
<sequence length="2216" mass="225071">MRVSEAAQQGRPKGAERLHIAFHRLFTDYDNGSGISSTAAGTSAQAVPFTPSLAKSSTLGMRASASVSPSRQRRAQQRRQQPQHQATKAVSAKPSPIKGTPVGNTTSAVISALAMDAALPDLDATARALLESIMGNCSSSCPSPSLEYMGPSSVNPGKTPASALARSPLGPTARISASASPHTVAGDSVKTASLTQHHHQRAQALRQQYHQQQALGSGPYAAAMGGAEAVPMAANGGHEGCRPRNSRAYSQSPPLAYHHQQQRYPHSQPWLQSSKPCHDMPTQLEAQAQAQFGTGAAPSCWMEGTGGAAALKVKTPTSQSTHAEHFNSLPPQLQELLRPPTQPQQPGPQFGLSMPSENSFLTSGELGADAKAHPGEESLQARTSRLLQCPSDSSPARRPLGSLSAINIQQSATAAAAAVAASGGTTIGAGTAPASPGSRTLVKRLCRSHAAGSMSSKLLKSPKDDSRRPMTYAELQSASKVHQNINITNSNDQTSSLQQHNEQEPLQGLQASLSPTFAAALGRKTQGGGPGKATATAAANSTDDRGDALVDQDNAAAKAEDVCPSGPDCAKADRLSSSSASGPARVTPFGHNSPGRFNVAASLVLPETITERGSTSAISDSKTPTDLQQPLVQPLQKEVETEEPGIAGAAFGDAAHTPDQPKTTPRRGGGFFGGLFACFGKKASGSENVKISSRSQPPPPPPSARARGWPAAEPVAAPSDAQPARPKSEATGPVEAAVAQLLPPATPPLGPKLDALEAAEPQQIGISLQTDDATIIPPAPTATVAAVAAALCMSPTSAAAHVGADSRLLMLLEAELARLEPTASAGGTPSGGSPANRATNSGARGSPKGILQSAQQQRSPLAGGVSDGTSHASAVNRDGQQQGNPQATSPAPVQALKSKSAALSGFGSPDALASATRKPRGPVDQHHLRYEDGDSVLRGSVDFRASTAAVATTSFSSAVPTSRPRAVSALTATGCSAPRGPRQPPHVSMDAAAAVGTSGGGRRNGDDRSSNGAARHAFLEPPELSSCGASATDTPSPPQRQQCSSGLDPGPSTQTQTPPGSNQHGNLQGLVMQHLVSGDAGAPNSGKGTPDGATAVPGLRLSGLNASITSSIQQAPRSSRKRSRATHASFGGGALSQLDARKLAAMPLEEMLERIQAAIVAEDLAAGRTIQQDGTSIGLSDGGAILPMPPVVAKARLGQLRRRKSTAGGRVGGAGLHSGGGGGGNPSRGGRSSDGGTRGGATGVGVQATLMKAAAVAAGAGRRRRRVKNRSPTAARRRQMQAQNAIPPTMSFTYVYGNQPLAPVSPNGRKSDGAGTYGQPVWRHGGRALAFSGFGFAGSTSGATTSPRSSCYDPTFTRAPPYKKPPMSTPGAPSSSSVPLGFGATTFHGPGTGGGAGGSPPRLRPSAPSAPTPLMIAVTKSPMLSKTPSSGNANVRTSQKALDGDDATALRSALLTSSSGPKGAMLVASTAGAPKKPNAAAPVTSSLNISDLLSRYNIHSLAMSAGGALQAASSGNRLDAGRGSPAVFGHVKSFPGSQQQQRQQLDRDSDCAACRGATTGGGLQTASPAAATAAEPMCSPPQSAEGSERTTPVTRRSHEGLAEDDGLLGGDDSVTNKPRIASVSLTELFQQASGLEKDRRSLLGCGSGRGSTGGNHVPEATEEEMADMVTAAPERAPLDTIAETLSASQAPPVAAAATISSSSSIVSSPSILRRYEQRTSKVAALQRPLVGTSPSGGGFEEQSSESARGPAGYLELLQVYGQASSARAVALPHYAMPIMSRATSAGGGGGRTSLTAETTSVESPARSPVGRPSALSAGGRSSQVMGSYAQIAVLRSLTSGASRIISTIAGKAPQQPAGLPVPNDVAKAPATARMFHGIALPDAASATGSPTFGLPETLPSPSTSSVVAQMPSAMNTSDSDGLTSTAAVRSCGVRQLEDTADSGVAGSRQSQRRLKAVTGASAGDVMARGGSGRLEQIPRGEEAADGEEVVTAPAAGTGSELLTDQSEQEVAAKVAEEEVIMANDSGESGSLAPEQYEGMKATKHAEEVEVVTVLSGTSSDLTQGQSDQDAAAQVAGCKMVTVHGACSSCSSLPGPVEHEARVSEAERAAEGMKEEAEGREDSRATADTNLLKAAAGSQPISGTEMAAVPPTSLQLEQQVAGRVSPLQLELPSTPRSSDSPFADWRCVPLEAYDAALEGYDSFLVAPTTSGGKHMNE</sequence>
<feature type="region of interest" description="Disordered" evidence="1">
    <location>
        <begin position="822"/>
        <end position="931"/>
    </location>
</feature>
<feature type="compositionally biased region" description="Basic and acidic residues" evidence="1">
    <location>
        <begin position="921"/>
        <end position="931"/>
    </location>
</feature>
<feature type="region of interest" description="Disordered" evidence="1">
    <location>
        <begin position="1890"/>
        <end position="1923"/>
    </location>
</feature>
<dbReference type="Proteomes" id="UP000001058">
    <property type="component" value="Unassembled WGS sequence"/>
</dbReference>
<feature type="compositionally biased region" description="Gly residues" evidence="1">
    <location>
        <begin position="1209"/>
        <end position="1243"/>
    </location>
</feature>
<feature type="region of interest" description="Disordered" evidence="1">
    <location>
        <begin position="1513"/>
        <end position="1616"/>
    </location>
</feature>
<organism evidence="3">
    <name type="scientific">Volvox carteri f. nagariensis</name>
    <dbReference type="NCBI Taxonomy" id="3068"/>
    <lineage>
        <taxon>Eukaryota</taxon>
        <taxon>Viridiplantae</taxon>
        <taxon>Chlorophyta</taxon>
        <taxon>core chlorophytes</taxon>
        <taxon>Chlorophyceae</taxon>
        <taxon>CS clade</taxon>
        <taxon>Chlamydomonadales</taxon>
        <taxon>Volvocaceae</taxon>
        <taxon>Volvox</taxon>
    </lineage>
</organism>
<feature type="compositionally biased region" description="Low complexity" evidence="1">
    <location>
        <begin position="822"/>
        <end position="835"/>
    </location>
</feature>
<feature type="compositionally biased region" description="Low complexity" evidence="1">
    <location>
        <begin position="1894"/>
        <end position="1905"/>
    </location>
</feature>
<feature type="region of interest" description="Disordered" evidence="1">
    <location>
        <begin position="55"/>
        <end position="103"/>
    </location>
</feature>
<dbReference type="GeneID" id="9626888"/>
<feature type="region of interest" description="Disordered" evidence="1">
    <location>
        <begin position="558"/>
        <end position="589"/>
    </location>
</feature>
<feature type="compositionally biased region" description="Low complexity" evidence="1">
    <location>
        <begin position="1049"/>
        <end position="1061"/>
    </location>
</feature>
<feature type="region of interest" description="Disordered" evidence="1">
    <location>
        <begin position="521"/>
        <end position="546"/>
    </location>
</feature>
<accession>D8UFN7</accession>
<feature type="compositionally biased region" description="Polar residues" evidence="1">
    <location>
        <begin position="1912"/>
        <end position="1923"/>
    </location>
</feature>
<protein>
    <submittedName>
        <fullName evidence="2">Uncharacterized protein</fullName>
    </submittedName>
</protein>
<feature type="region of interest" description="Disordered" evidence="1">
    <location>
        <begin position="2103"/>
        <end position="2125"/>
    </location>
</feature>
<feature type="region of interest" description="Disordered" evidence="1">
    <location>
        <begin position="1783"/>
        <end position="1820"/>
    </location>
</feature>
<feature type="region of interest" description="Disordered" evidence="1">
    <location>
        <begin position="1938"/>
        <end position="1988"/>
    </location>
</feature>
<feature type="compositionally biased region" description="Polar residues" evidence="1">
    <location>
        <begin position="867"/>
        <end position="891"/>
    </location>
</feature>
<feature type="compositionally biased region" description="Basic and acidic residues" evidence="1">
    <location>
        <begin position="2103"/>
        <end position="2124"/>
    </location>
</feature>
<feature type="region of interest" description="Disordered" evidence="1">
    <location>
        <begin position="650"/>
        <end position="669"/>
    </location>
</feature>
<dbReference type="RefSeq" id="XP_002957478.1">
    <property type="nucleotide sequence ID" value="XM_002957432.1"/>
</dbReference>
<feature type="compositionally biased region" description="Polar residues" evidence="1">
    <location>
        <begin position="1422"/>
        <end position="1440"/>
    </location>
</feature>
<feature type="region of interest" description="Disordered" evidence="1">
    <location>
        <begin position="993"/>
        <end position="1098"/>
    </location>
</feature>
<feature type="region of interest" description="Disordered" evidence="1">
    <location>
        <begin position="1340"/>
        <end position="1444"/>
    </location>
</feature>
<gene>
    <name evidence="2" type="ORF">VOLCADRAFT_98559</name>
</gene>
<evidence type="ECO:0000256" key="1">
    <source>
        <dbReference type="SAM" id="MobiDB-lite"/>
    </source>
</evidence>
<feature type="compositionally biased region" description="Polar residues" evidence="1">
    <location>
        <begin position="1580"/>
        <end position="1594"/>
    </location>
</feature>
<evidence type="ECO:0000313" key="2">
    <source>
        <dbReference type="EMBL" id="EFJ41533.1"/>
    </source>
</evidence>
<dbReference type="EMBL" id="GL378394">
    <property type="protein sequence ID" value="EFJ41533.1"/>
    <property type="molecule type" value="Genomic_DNA"/>
</dbReference>
<feature type="compositionally biased region" description="Basic residues" evidence="1">
    <location>
        <begin position="1261"/>
        <end position="1279"/>
    </location>
</feature>
<feature type="compositionally biased region" description="Polar residues" evidence="1">
    <location>
        <begin position="1027"/>
        <end position="1045"/>
    </location>
</feature>
<feature type="region of interest" description="Disordered" evidence="1">
    <location>
        <begin position="1110"/>
        <end position="1130"/>
    </location>
</feature>
<reference evidence="2 3" key="1">
    <citation type="journal article" date="2010" name="Science">
        <title>Genomic analysis of organismal complexity in the multicellular green alga Volvox carteri.</title>
        <authorList>
            <person name="Prochnik S.E."/>
            <person name="Umen J."/>
            <person name="Nedelcu A.M."/>
            <person name="Hallmann A."/>
            <person name="Miller S.M."/>
            <person name="Nishii I."/>
            <person name="Ferris P."/>
            <person name="Kuo A."/>
            <person name="Mitros T."/>
            <person name="Fritz-Laylin L.K."/>
            <person name="Hellsten U."/>
            <person name="Chapman J."/>
            <person name="Simakov O."/>
            <person name="Rensing S.A."/>
            <person name="Terry A."/>
            <person name="Pangilinan J."/>
            <person name="Kapitonov V."/>
            <person name="Jurka J."/>
            <person name="Salamov A."/>
            <person name="Shapiro H."/>
            <person name="Schmutz J."/>
            <person name="Grimwood J."/>
            <person name="Lindquist E."/>
            <person name="Lucas S."/>
            <person name="Grigoriev I.V."/>
            <person name="Schmitt R."/>
            <person name="Kirk D."/>
            <person name="Rokhsar D.S."/>
        </authorList>
    </citation>
    <scope>NUCLEOTIDE SEQUENCE [LARGE SCALE GENOMIC DNA]</scope>
    <source>
        <strain evidence="3">f. Nagariensis / Eve</strain>
    </source>
</reference>
<name>D8UFN7_VOLCA</name>
<dbReference type="OrthoDB" id="553404at2759"/>
<proteinExistence type="predicted"/>
<dbReference type="InParanoid" id="D8UFN7"/>
<feature type="region of interest" description="Disordered" evidence="1">
    <location>
        <begin position="1200"/>
        <end position="1243"/>
    </location>
</feature>
<feature type="region of interest" description="Disordered" evidence="1">
    <location>
        <begin position="687"/>
        <end position="733"/>
    </location>
</feature>
<evidence type="ECO:0000313" key="3">
    <source>
        <dbReference type="Proteomes" id="UP000001058"/>
    </source>
</evidence>
<feature type="region of interest" description="Disordered" evidence="1">
    <location>
        <begin position="334"/>
        <end position="382"/>
    </location>
</feature>
<feature type="region of interest" description="Disordered" evidence="1">
    <location>
        <begin position="1255"/>
        <end position="1286"/>
    </location>
</feature>
<dbReference type="KEGG" id="vcn:VOLCADRAFT_98559"/>
<feature type="compositionally biased region" description="Low complexity" evidence="1">
    <location>
        <begin position="1400"/>
        <end position="1414"/>
    </location>
</feature>